<evidence type="ECO:0000313" key="1">
    <source>
        <dbReference type="EMBL" id="KAF3699976.1"/>
    </source>
</evidence>
<protein>
    <submittedName>
        <fullName evidence="1">Uncharacterized protein</fullName>
    </submittedName>
</protein>
<evidence type="ECO:0000313" key="2">
    <source>
        <dbReference type="Proteomes" id="UP000503349"/>
    </source>
</evidence>
<dbReference type="Proteomes" id="UP000503349">
    <property type="component" value="Chromosome 15"/>
</dbReference>
<proteinExistence type="predicted"/>
<sequence length="65" mass="7836">MCLPEHCETTVYTWLTEHVYLSICCHYRLKVFLFCTIHMEKKYEERINKVTYLNDTTSTVRPVTC</sequence>
<accession>A0A6G1QCX5</accession>
<dbReference type="AlphaFoldDB" id="A0A6G1QCX5"/>
<reference evidence="1 2" key="1">
    <citation type="submission" date="2019-02" db="EMBL/GenBank/DDBJ databases">
        <title>Opniocepnalus argus genome.</title>
        <authorList>
            <person name="Zhou C."/>
            <person name="Xiao S."/>
        </authorList>
    </citation>
    <scope>NUCLEOTIDE SEQUENCE [LARGE SCALE GENOMIC DNA]</scope>
    <source>
        <strain evidence="1">OARG1902GOOAL</strain>
        <tissue evidence="1">Muscle</tissue>
    </source>
</reference>
<gene>
    <name evidence="1" type="ORF">EXN66_Car015663</name>
</gene>
<dbReference type="EMBL" id="CM015726">
    <property type="protein sequence ID" value="KAF3699976.1"/>
    <property type="molecule type" value="Genomic_DNA"/>
</dbReference>
<organism evidence="1 2">
    <name type="scientific">Channa argus</name>
    <name type="common">Northern snakehead</name>
    <name type="synonym">Ophicephalus argus</name>
    <dbReference type="NCBI Taxonomy" id="215402"/>
    <lineage>
        <taxon>Eukaryota</taxon>
        <taxon>Metazoa</taxon>
        <taxon>Chordata</taxon>
        <taxon>Craniata</taxon>
        <taxon>Vertebrata</taxon>
        <taxon>Euteleostomi</taxon>
        <taxon>Actinopterygii</taxon>
        <taxon>Neopterygii</taxon>
        <taxon>Teleostei</taxon>
        <taxon>Neoteleostei</taxon>
        <taxon>Acanthomorphata</taxon>
        <taxon>Anabantaria</taxon>
        <taxon>Anabantiformes</taxon>
        <taxon>Channoidei</taxon>
        <taxon>Channidae</taxon>
        <taxon>Channa</taxon>
    </lineage>
</organism>
<reference evidence="2" key="2">
    <citation type="submission" date="2019-02" db="EMBL/GenBank/DDBJ databases">
        <title>Opniocepnalus argus Var Kimnra genome.</title>
        <authorList>
            <person name="Zhou C."/>
            <person name="Xiao S."/>
        </authorList>
    </citation>
    <scope>NUCLEOTIDE SEQUENCE [LARGE SCALE GENOMIC DNA]</scope>
</reference>
<keyword evidence="2" id="KW-1185">Reference proteome</keyword>
<name>A0A6G1QCX5_CHAAH</name>